<comment type="caution">
    <text evidence="1">The sequence shown here is derived from an EMBL/GenBank/DDBJ whole genome shotgun (WGS) entry which is preliminary data.</text>
</comment>
<dbReference type="AlphaFoldDB" id="A0A0A3JC03"/>
<keyword evidence="2" id="KW-1185">Reference proteome</keyword>
<dbReference type="EMBL" id="JPVP01000056">
    <property type="protein sequence ID" value="KGR84562.1"/>
    <property type="molecule type" value="Genomic_DNA"/>
</dbReference>
<organism evidence="1 2">
    <name type="scientific">Lysinibacillus odysseyi 34hs-1 = NBRC 100172</name>
    <dbReference type="NCBI Taxonomy" id="1220589"/>
    <lineage>
        <taxon>Bacteria</taxon>
        <taxon>Bacillati</taxon>
        <taxon>Bacillota</taxon>
        <taxon>Bacilli</taxon>
        <taxon>Bacillales</taxon>
        <taxon>Bacillaceae</taxon>
        <taxon>Lysinibacillus</taxon>
    </lineage>
</organism>
<sequence length="140" mass="16655">METNQNKARVMKAVAERNLVSIMNDTKWRELQDAVINTLLFPPPYQGKYLLDDRLYPEEFETDVSYWGDWIEGIAPFYTVEWIRVRPRYLKYRGRLVSPEVIDITDDFAKLLKELSIPYRQENETYTIYGYISDTSKLTL</sequence>
<dbReference type="eggNOG" id="ENOG50334PY">
    <property type="taxonomic scope" value="Bacteria"/>
</dbReference>
<proteinExistence type="predicted"/>
<dbReference type="STRING" id="1220589.CD32_13400"/>
<dbReference type="OrthoDB" id="8908434at2"/>
<dbReference type="Proteomes" id="UP000030437">
    <property type="component" value="Unassembled WGS sequence"/>
</dbReference>
<dbReference type="InterPro" id="IPR046500">
    <property type="entry name" value="DUF6678"/>
</dbReference>
<evidence type="ECO:0000313" key="1">
    <source>
        <dbReference type="EMBL" id="KGR84562.1"/>
    </source>
</evidence>
<gene>
    <name evidence="1" type="ORF">CD32_13400</name>
</gene>
<dbReference type="Pfam" id="PF20383">
    <property type="entry name" value="DUF6678"/>
    <property type="match status" value="1"/>
</dbReference>
<protein>
    <submittedName>
        <fullName evidence="1">Uncharacterized protein</fullName>
    </submittedName>
</protein>
<name>A0A0A3JC03_9BACI</name>
<dbReference type="RefSeq" id="WP_036155340.1">
    <property type="nucleotide sequence ID" value="NZ_AVCX01000005.1"/>
</dbReference>
<accession>A0A0A3JC03</accession>
<reference evidence="1 2" key="1">
    <citation type="submission" date="2014-02" db="EMBL/GenBank/DDBJ databases">
        <title>Draft genome sequence of Lysinibacillus odysseyi NBRC 100172.</title>
        <authorList>
            <person name="Zhang F."/>
            <person name="Wang G."/>
            <person name="Zhang L."/>
        </authorList>
    </citation>
    <scope>NUCLEOTIDE SEQUENCE [LARGE SCALE GENOMIC DNA]</scope>
    <source>
        <strain evidence="1 2">NBRC 100172</strain>
    </source>
</reference>
<evidence type="ECO:0000313" key="2">
    <source>
        <dbReference type="Proteomes" id="UP000030437"/>
    </source>
</evidence>